<dbReference type="PANTHER" id="PTHR46641:SF2">
    <property type="entry name" value="FMRFAMIDE RECEPTOR"/>
    <property type="match status" value="1"/>
</dbReference>
<proteinExistence type="predicted"/>
<dbReference type="Proteomes" id="UP000076420">
    <property type="component" value="Unassembled WGS sequence"/>
</dbReference>
<dbReference type="InterPro" id="IPR019427">
    <property type="entry name" value="7TM_GPCR_serpentine_rcpt_Srw"/>
</dbReference>
<dbReference type="InterPro" id="IPR017452">
    <property type="entry name" value="GPCR_Rhodpsn_7TM"/>
</dbReference>
<evidence type="ECO:0000313" key="8">
    <source>
        <dbReference type="Proteomes" id="UP000076420"/>
    </source>
</evidence>
<gene>
    <name evidence="7" type="primary">106074083</name>
</gene>
<dbReference type="OrthoDB" id="6276488at2759"/>
<feature type="domain" description="G-protein coupled receptors family 1 profile" evidence="6">
    <location>
        <begin position="64"/>
        <end position="334"/>
    </location>
</feature>
<dbReference type="PANTHER" id="PTHR46641">
    <property type="entry name" value="FMRFAMIDE RECEPTOR-RELATED"/>
    <property type="match status" value="1"/>
</dbReference>
<dbReference type="Gene3D" id="1.20.1070.10">
    <property type="entry name" value="Rhodopsin 7-helix transmembrane proteins"/>
    <property type="match status" value="1"/>
</dbReference>
<dbReference type="VEuPathDB" id="VectorBase:BGLB034683"/>
<dbReference type="AlphaFoldDB" id="A0A2C9LTJ6"/>
<comment type="subcellular location">
    <subcellularLocation>
        <location evidence="1">Membrane</location>
    </subcellularLocation>
</comment>
<keyword evidence="3 5" id="KW-1133">Transmembrane helix</keyword>
<dbReference type="VEuPathDB" id="VectorBase:BGLAX_030489"/>
<dbReference type="GO" id="GO:0008528">
    <property type="term" value="F:G protein-coupled peptide receptor activity"/>
    <property type="evidence" value="ECO:0007669"/>
    <property type="project" value="InterPro"/>
</dbReference>
<accession>A0A2C9LTJ6</accession>
<evidence type="ECO:0000256" key="1">
    <source>
        <dbReference type="ARBA" id="ARBA00004370"/>
    </source>
</evidence>
<dbReference type="SUPFAM" id="SSF81321">
    <property type="entry name" value="Family A G protein-coupled receptor-like"/>
    <property type="match status" value="1"/>
</dbReference>
<dbReference type="GO" id="GO:0016020">
    <property type="term" value="C:membrane"/>
    <property type="evidence" value="ECO:0007669"/>
    <property type="project" value="UniProtKB-SubCell"/>
</dbReference>
<reference evidence="7" key="1">
    <citation type="submission" date="2020-05" db="UniProtKB">
        <authorList>
            <consortium name="EnsemblMetazoa"/>
        </authorList>
    </citation>
    <scope>IDENTIFICATION</scope>
    <source>
        <strain evidence="7">BB02</strain>
    </source>
</reference>
<dbReference type="InterPro" id="IPR052954">
    <property type="entry name" value="GPCR-Ligand_Int"/>
</dbReference>
<evidence type="ECO:0000259" key="6">
    <source>
        <dbReference type="PROSITE" id="PS50262"/>
    </source>
</evidence>
<dbReference type="InterPro" id="IPR000276">
    <property type="entry name" value="GPCR_Rhodpsn"/>
</dbReference>
<feature type="transmembrane region" description="Helical" evidence="5">
    <location>
        <begin position="272"/>
        <end position="299"/>
    </location>
</feature>
<feature type="transmembrane region" description="Helical" evidence="5">
    <location>
        <begin position="215"/>
        <end position="244"/>
    </location>
</feature>
<dbReference type="PROSITE" id="PS50262">
    <property type="entry name" value="G_PROTEIN_RECEP_F1_2"/>
    <property type="match status" value="1"/>
</dbReference>
<organism evidence="7 8">
    <name type="scientific">Biomphalaria glabrata</name>
    <name type="common">Bloodfluke planorb</name>
    <name type="synonym">Freshwater snail</name>
    <dbReference type="NCBI Taxonomy" id="6526"/>
    <lineage>
        <taxon>Eukaryota</taxon>
        <taxon>Metazoa</taxon>
        <taxon>Spiralia</taxon>
        <taxon>Lophotrochozoa</taxon>
        <taxon>Mollusca</taxon>
        <taxon>Gastropoda</taxon>
        <taxon>Heterobranchia</taxon>
        <taxon>Euthyneura</taxon>
        <taxon>Panpulmonata</taxon>
        <taxon>Hygrophila</taxon>
        <taxon>Lymnaeoidea</taxon>
        <taxon>Planorbidae</taxon>
        <taxon>Biomphalaria</taxon>
    </lineage>
</organism>
<dbReference type="PRINTS" id="PR00237">
    <property type="entry name" value="GPCRRHODOPSN"/>
</dbReference>
<dbReference type="KEGG" id="bgt:106074083"/>
<feature type="transmembrane region" description="Helical" evidence="5">
    <location>
        <begin position="311"/>
        <end position="335"/>
    </location>
</feature>
<name>A0A2C9LTJ6_BIOGL</name>
<dbReference type="STRING" id="6526.A0A2C9LTJ6"/>
<evidence type="ECO:0000256" key="5">
    <source>
        <dbReference type="SAM" id="Phobius"/>
    </source>
</evidence>
<evidence type="ECO:0000256" key="3">
    <source>
        <dbReference type="ARBA" id="ARBA00022989"/>
    </source>
</evidence>
<protein>
    <recommendedName>
        <fullName evidence="6">G-protein coupled receptors family 1 profile domain-containing protein</fullName>
    </recommendedName>
</protein>
<evidence type="ECO:0000256" key="2">
    <source>
        <dbReference type="ARBA" id="ARBA00022692"/>
    </source>
</evidence>
<dbReference type="RefSeq" id="XP_013090259.2">
    <property type="nucleotide sequence ID" value="XM_013234805.2"/>
</dbReference>
<keyword evidence="4 5" id="KW-0472">Membrane</keyword>
<sequence>MANSHNVVIISGRSDSLFLTNVTDQAMYKMDTGGEIISNFARTVIVFVNHVIFDMCICVCGIAGNCLSITVFLKQGLRTSVNLSLFAMSVSDLIGLTFQVWHNFCLNPYLEQSSLPVDFLDVQVLTAGCPNVAMTRITSWITMYITAERCLSVLTPFKVGRIITYERSAAILLFCYGINLTFFLPRYASEYLSLNFDPELNISRLGRAVRENETVIVFLINISHVHLSIIAFVVVIVNTAILVVSLKRKSEWRKNATRSQNETLSNREKKTVMLVISVATVLIVCYAPGVTCAFLEILVPDFTFYGKQENVYHVIWSFCFLFNSINASINVIVYYKMSSKYRNTFQEICPRLTGKTK</sequence>
<dbReference type="Pfam" id="PF10324">
    <property type="entry name" value="7TM_GPCR_Srw"/>
    <property type="match status" value="1"/>
</dbReference>
<dbReference type="EnsemblMetazoa" id="BGLB034683-RA">
    <property type="protein sequence ID" value="BGLB034683-PA"/>
    <property type="gene ID" value="BGLB034683"/>
</dbReference>
<evidence type="ECO:0000256" key="4">
    <source>
        <dbReference type="ARBA" id="ARBA00023136"/>
    </source>
</evidence>
<keyword evidence="2 5" id="KW-0812">Transmembrane</keyword>
<feature type="transmembrane region" description="Helical" evidence="5">
    <location>
        <begin position="168"/>
        <end position="188"/>
    </location>
</feature>
<evidence type="ECO:0000313" key="7">
    <source>
        <dbReference type="EnsemblMetazoa" id="BGLB034683-PA"/>
    </source>
</evidence>
<feature type="transmembrane region" description="Helical" evidence="5">
    <location>
        <begin position="51"/>
        <end position="73"/>
    </location>
</feature>